<proteinExistence type="inferred from homology"/>
<dbReference type="RefSeq" id="WP_048673586.1">
    <property type="nucleotide sequence ID" value="NZ_CBTJ020000045.1"/>
</dbReference>
<dbReference type="InterPro" id="IPR029753">
    <property type="entry name" value="D-isomer_DH_CS"/>
</dbReference>
<dbReference type="STRING" id="1400863.BN873_380034"/>
<protein>
    <submittedName>
        <fullName evidence="7">D-isomer specific 2-hydroxyacid dehydrogenase,NAD-binding protein</fullName>
    </submittedName>
</protein>
<keyword evidence="2 4" id="KW-0560">Oxidoreductase</keyword>
<dbReference type="CDD" id="cd12162">
    <property type="entry name" value="2-Hacid_dh_4"/>
    <property type="match status" value="1"/>
</dbReference>
<feature type="domain" description="D-isomer specific 2-hydroxyacid dehydrogenase catalytic" evidence="5">
    <location>
        <begin position="24"/>
        <end position="314"/>
    </location>
</feature>
<accession>W6M5P5</accession>
<dbReference type="InterPro" id="IPR050418">
    <property type="entry name" value="D-iso_2-hydroxyacid_DH_PdxB"/>
</dbReference>
<dbReference type="Pfam" id="PF02826">
    <property type="entry name" value="2-Hacid_dh_C"/>
    <property type="match status" value="1"/>
</dbReference>
<keyword evidence="8" id="KW-1185">Reference proteome</keyword>
<evidence type="ECO:0000256" key="1">
    <source>
        <dbReference type="ARBA" id="ARBA00005854"/>
    </source>
</evidence>
<sequence length="318" mass="34291">MLGSFLDKDSLDCGDLDFSVLDTELPELTYYPATSPDQVAERIAQAEVVISNKVMLNAAAIQQAPRLRLICIAATGVNNVDLAAAEAAGITVCNCRGYGTPAVVQHVFALLLALYIRLPDYHQAVRAGRWQQASQFCLLDYPIRELADKTLGIVGYGELGRGVARVADAFGMRILLAQRPGTVEPEEGRIPLPVLLPQVDVLSLHCPLTPETRGLIGAWELALMRRDAILLNTARGGLVDEAVLADALRKGALGGAGIDVLSLEPPTVGNPLLAPDIPNLIVTPHSAWGSRESRQRMLGQLAENVREYRLGQPVRVVR</sequence>
<dbReference type="Proteomes" id="UP000035760">
    <property type="component" value="Unassembled WGS sequence"/>
</dbReference>
<organism evidence="7 8">
    <name type="scientific">Candidatus Competibacter denitrificans Run_A_D11</name>
    <dbReference type="NCBI Taxonomy" id="1400863"/>
    <lineage>
        <taxon>Bacteria</taxon>
        <taxon>Pseudomonadati</taxon>
        <taxon>Pseudomonadota</taxon>
        <taxon>Gammaproteobacteria</taxon>
        <taxon>Candidatus Competibacteraceae</taxon>
        <taxon>Candidatus Competibacter</taxon>
    </lineage>
</organism>
<name>W6M5P5_9GAMM</name>
<dbReference type="SUPFAM" id="SSF52283">
    <property type="entry name" value="Formate/glycerate dehydrogenase catalytic domain-like"/>
    <property type="match status" value="1"/>
</dbReference>
<comment type="similarity">
    <text evidence="1 4">Belongs to the D-isomer specific 2-hydroxyacid dehydrogenase family.</text>
</comment>
<dbReference type="Gene3D" id="3.40.50.720">
    <property type="entry name" value="NAD(P)-binding Rossmann-like Domain"/>
    <property type="match status" value="2"/>
</dbReference>
<evidence type="ECO:0000256" key="4">
    <source>
        <dbReference type="RuleBase" id="RU003719"/>
    </source>
</evidence>
<reference evidence="7" key="2">
    <citation type="submission" date="2014-03" db="EMBL/GenBank/DDBJ databases">
        <title>Candidatus Competibacter-lineage genomes retrieved from metagenomes reveal functional metabolic diversity.</title>
        <authorList>
            <person name="McIlroy S.J."/>
            <person name="Albertsen M."/>
            <person name="Andresen E.K."/>
            <person name="Saunders A.M."/>
            <person name="Kristiansen R."/>
            <person name="Stokholm-Bjerregaard M."/>
            <person name="Nielsen K.L."/>
            <person name="Nielsen P.H."/>
        </authorList>
    </citation>
    <scope>NUCLEOTIDE SEQUENCE</scope>
    <source>
        <strain evidence="7">Run_A_D11</strain>
    </source>
</reference>
<dbReference type="EMBL" id="CBTJ020000045">
    <property type="protein sequence ID" value="CDI03052.1"/>
    <property type="molecule type" value="Genomic_DNA"/>
</dbReference>
<dbReference type="GO" id="GO:0051287">
    <property type="term" value="F:NAD binding"/>
    <property type="evidence" value="ECO:0007669"/>
    <property type="project" value="InterPro"/>
</dbReference>
<evidence type="ECO:0000256" key="2">
    <source>
        <dbReference type="ARBA" id="ARBA00023002"/>
    </source>
</evidence>
<dbReference type="AlphaFoldDB" id="W6M5P5"/>
<dbReference type="PROSITE" id="PS00671">
    <property type="entry name" value="D_2_HYDROXYACID_DH_3"/>
    <property type="match status" value="1"/>
</dbReference>
<dbReference type="SUPFAM" id="SSF51735">
    <property type="entry name" value="NAD(P)-binding Rossmann-fold domains"/>
    <property type="match status" value="1"/>
</dbReference>
<keyword evidence="3" id="KW-0520">NAD</keyword>
<dbReference type="InterPro" id="IPR006140">
    <property type="entry name" value="D-isomer_DH_NAD-bd"/>
</dbReference>
<feature type="domain" description="D-isomer specific 2-hydroxyacid dehydrogenase NAD-binding" evidence="6">
    <location>
        <begin position="108"/>
        <end position="287"/>
    </location>
</feature>
<dbReference type="PANTHER" id="PTHR43761">
    <property type="entry name" value="D-ISOMER SPECIFIC 2-HYDROXYACID DEHYDROGENASE FAMILY PROTEIN (AFU_ORTHOLOGUE AFUA_1G13630)"/>
    <property type="match status" value="1"/>
</dbReference>
<dbReference type="Pfam" id="PF00389">
    <property type="entry name" value="2-Hacid_dh"/>
    <property type="match status" value="1"/>
</dbReference>
<evidence type="ECO:0000313" key="7">
    <source>
        <dbReference type="EMBL" id="CDI03052.1"/>
    </source>
</evidence>
<evidence type="ECO:0000313" key="8">
    <source>
        <dbReference type="Proteomes" id="UP000035760"/>
    </source>
</evidence>
<gene>
    <name evidence="7" type="ORF">BN873_380034</name>
</gene>
<dbReference type="InterPro" id="IPR006139">
    <property type="entry name" value="D-isomer_2_OHA_DH_cat_dom"/>
</dbReference>
<dbReference type="PANTHER" id="PTHR43761:SF1">
    <property type="entry name" value="D-ISOMER SPECIFIC 2-HYDROXYACID DEHYDROGENASE CATALYTIC DOMAIN-CONTAINING PROTEIN-RELATED"/>
    <property type="match status" value="1"/>
</dbReference>
<dbReference type="InterPro" id="IPR036291">
    <property type="entry name" value="NAD(P)-bd_dom_sf"/>
</dbReference>
<reference evidence="7" key="1">
    <citation type="submission" date="2013-07" db="EMBL/GenBank/DDBJ databases">
        <authorList>
            <person name="McIlroy S."/>
        </authorList>
    </citation>
    <scope>NUCLEOTIDE SEQUENCE [LARGE SCALE GENOMIC DNA]</scope>
    <source>
        <strain evidence="7">Run_A_D11</strain>
    </source>
</reference>
<dbReference type="OrthoDB" id="9805416at2"/>
<evidence type="ECO:0000259" key="6">
    <source>
        <dbReference type="Pfam" id="PF02826"/>
    </source>
</evidence>
<comment type="caution">
    <text evidence="7">The sequence shown here is derived from an EMBL/GenBank/DDBJ whole genome shotgun (WGS) entry which is preliminary data.</text>
</comment>
<dbReference type="GO" id="GO:0016616">
    <property type="term" value="F:oxidoreductase activity, acting on the CH-OH group of donors, NAD or NADP as acceptor"/>
    <property type="evidence" value="ECO:0007669"/>
    <property type="project" value="InterPro"/>
</dbReference>
<evidence type="ECO:0000256" key="3">
    <source>
        <dbReference type="ARBA" id="ARBA00023027"/>
    </source>
</evidence>
<dbReference type="NCBIfam" id="NF005069">
    <property type="entry name" value="PRK06487.1"/>
    <property type="match status" value="1"/>
</dbReference>
<evidence type="ECO:0000259" key="5">
    <source>
        <dbReference type="Pfam" id="PF00389"/>
    </source>
</evidence>